<dbReference type="SUPFAM" id="SSF53807">
    <property type="entry name" value="Helical backbone' metal receptor"/>
    <property type="match status" value="1"/>
</dbReference>
<comment type="caution">
    <text evidence="3">The sequence shown here is derived from an EMBL/GenBank/DDBJ whole genome shotgun (WGS) entry which is preliminary data.</text>
</comment>
<sequence length="275" mass="30583">MKTIWIILLGLLSYSVVAKPQRLVALSPSSVEMLFVIGAGDGIIGTVAYADYPEVAKQIPRIGRHDFLDFEAMLLLNPDAVVLDSTSVSQLLTNRLQALGFKLIDTRVTELEQIPQRLLQLGSQTGHEEQASRVAREFSQTLAALKRQYQHLAVVDVFLQIWPEPLTTSASSWMNEIIQGCGGNNVFANSVNEYPQVSVEQVLARLPEVIIKPVHGDRSQADTKWQAWPEIPAVANHQIVNIDGDLIYRTGPRVLQGMTQICEIIDAARRQLQHD</sequence>
<dbReference type="InterPro" id="IPR054828">
    <property type="entry name" value="Vit_B12_bind_prot"/>
</dbReference>
<dbReference type="RefSeq" id="WP_005497765.1">
    <property type="nucleotide sequence ID" value="NZ_ABIC01000008.1"/>
</dbReference>
<proteinExistence type="predicted"/>
<feature type="domain" description="Fe/B12 periplasmic-binding" evidence="2">
    <location>
        <begin position="22"/>
        <end position="275"/>
    </location>
</feature>
<gene>
    <name evidence="3" type="ORF">KT99_16259</name>
</gene>
<dbReference type="Gene3D" id="3.40.50.1980">
    <property type="entry name" value="Nitrogenase molybdenum iron protein domain"/>
    <property type="match status" value="2"/>
</dbReference>
<dbReference type="InterPro" id="IPR050902">
    <property type="entry name" value="ABC_Transporter_SBP"/>
</dbReference>
<accession>A9D395</accession>
<dbReference type="PANTHER" id="PTHR30535:SF34">
    <property type="entry name" value="MOLYBDATE-BINDING PROTEIN MOLA"/>
    <property type="match status" value="1"/>
</dbReference>
<evidence type="ECO:0000313" key="4">
    <source>
        <dbReference type="Proteomes" id="UP000005839"/>
    </source>
</evidence>
<name>A9D395_9GAMM</name>
<evidence type="ECO:0000256" key="1">
    <source>
        <dbReference type="ARBA" id="ARBA00022729"/>
    </source>
</evidence>
<dbReference type="Pfam" id="PF01497">
    <property type="entry name" value="Peripla_BP_2"/>
    <property type="match status" value="1"/>
</dbReference>
<dbReference type="STRING" id="314608.KT99_16259"/>
<evidence type="ECO:0000259" key="2">
    <source>
        <dbReference type="PROSITE" id="PS50983"/>
    </source>
</evidence>
<dbReference type="PROSITE" id="PS50983">
    <property type="entry name" value="FE_B12_PBP"/>
    <property type="match status" value="1"/>
</dbReference>
<keyword evidence="1" id="KW-0732">Signal</keyword>
<dbReference type="GO" id="GO:0071281">
    <property type="term" value="P:cellular response to iron ion"/>
    <property type="evidence" value="ECO:0007669"/>
    <property type="project" value="TreeGrafter"/>
</dbReference>
<dbReference type="InterPro" id="IPR002491">
    <property type="entry name" value="ABC_transptr_periplasmic_BD"/>
</dbReference>
<keyword evidence="4" id="KW-1185">Reference proteome</keyword>
<dbReference type="NCBIfam" id="NF038402">
    <property type="entry name" value="TroA_like"/>
    <property type="match status" value="1"/>
</dbReference>
<organism evidence="3 4">
    <name type="scientific">Shewanella benthica KT99</name>
    <dbReference type="NCBI Taxonomy" id="314608"/>
    <lineage>
        <taxon>Bacteria</taxon>
        <taxon>Pseudomonadati</taxon>
        <taxon>Pseudomonadota</taxon>
        <taxon>Gammaproteobacteria</taxon>
        <taxon>Alteromonadales</taxon>
        <taxon>Shewanellaceae</taxon>
        <taxon>Shewanella</taxon>
    </lineage>
</organism>
<dbReference type="CDD" id="cd01144">
    <property type="entry name" value="BtuF"/>
    <property type="match status" value="1"/>
</dbReference>
<evidence type="ECO:0000313" key="3">
    <source>
        <dbReference type="EMBL" id="EDQ01637.1"/>
    </source>
</evidence>
<dbReference type="PANTHER" id="PTHR30535">
    <property type="entry name" value="VITAMIN B12-BINDING PROTEIN"/>
    <property type="match status" value="1"/>
</dbReference>
<dbReference type="AlphaFoldDB" id="A9D395"/>
<protein>
    <submittedName>
        <fullName evidence="3">ABC transporter, periplasmic substrate-binding protein, putative</fullName>
    </submittedName>
</protein>
<dbReference type="Proteomes" id="UP000005839">
    <property type="component" value="Unassembled WGS sequence"/>
</dbReference>
<dbReference type="EMBL" id="ABIC01000008">
    <property type="protein sequence ID" value="EDQ01637.1"/>
    <property type="molecule type" value="Genomic_DNA"/>
</dbReference>
<reference evidence="3 4" key="1">
    <citation type="submission" date="2007-10" db="EMBL/GenBank/DDBJ databases">
        <authorList>
            <person name="Yayanos A."/>
            <person name="Ferriera S."/>
            <person name="Johnson J."/>
            <person name="Kravitz S."/>
            <person name="Halpern A."/>
            <person name="Remington K."/>
            <person name="Beeson K."/>
            <person name="Tran B."/>
            <person name="Rogers Y.-H."/>
            <person name="Friedman R."/>
            <person name="Venter J.C."/>
        </authorList>
    </citation>
    <scope>NUCLEOTIDE SEQUENCE [LARGE SCALE GENOMIC DNA]</scope>
    <source>
        <strain evidence="3 4">KT99</strain>
    </source>
</reference>